<dbReference type="AlphaFoldDB" id="A0A059F4G8"/>
<accession>A0A059F4G8</accession>
<sequence length="749" mass="88472">MRLKDLLDSMMTNPKIITSVENEVERIVEKENVDYLMESFKIEDANLRFYLLIVLEKKMRLLKDNNCSFNEIVNFTEYILLNYEFKGIDQKKLSKIYALIGLYEWPNNYFNFFNILSEFIRNDKKIGFLILENFLYLMHNSIEINEERRNELKRAMVVLKDNLISLITNCTFNEEIILIYTHLISILPKPVDFTIIFEKGMNFLDKSLDFFLEAISSKYNDFSFFANLIKFSGSINTEAKMIECLLNMKEHIYIKNIQLYSYVFKGLSQNIYTFSLSLQFFVILFRKPLQDEFYVSLATEVLQEIIRVIVTYQENDITSIKLEDLESDVVTLLGLISQNYQSANHLFLTKFINDIPRKYAVILLKANKNKGSLPLTTTYFKGLAFYLDNNPSCIDLLMQFDFNDKDSCKLIGQIVKKFCNDKEKLMNLLNILKNYEHTEESVANIILKLRNPSLVKQVLEGEFNLKKSHILFYFLKCEPSVVPEILDNFYLYFINNTSFDRSFSIISLIYKHFSVPKEIWEAIYNSIELYSLKDINYFCTDLLQKLNEEIQIPFIEKIFYRLTHEWSELEDEIELSLTTKSFLTVLEGLIIKNHKQHNEIQYTNLLIEFLKYNDPSVLIKIYSFYSRIKFSFDNERMVYFLLMCYNSYEMVDCQNEIISLLIECMGKQDGPITFQKFNFNAEETCKISELLKNASTKRGRALVKNLLSDIKGKPLSNLYEPINRIQSQNIFNKNVKENNDNNDFVFNNF</sequence>
<reference evidence="1 2" key="2">
    <citation type="submission" date="2014-03" db="EMBL/GenBank/DDBJ databases">
        <title>The Genome Sequence of Anncaliia algerae insect isolate PRA339.</title>
        <authorList>
            <consortium name="The Broad Institute Genome Sequencing Platform"/>
            <consortium name="The Broad Institute Genome Sequencing Center for Infectious Disease"/>
            <person name="Cuomo C."/>
            <person name="Becnel J."/>
            <person name="Sanscrainte N."/>
            <person name="Walker B."/>
            <person name="Young S.K."/>
            <person name="Zeng Q."/>
            <person name="Gargeya S."/>
            <person name="Fitzgerald M."/>
            <person name="Haas B."/>
            <person name="Abouelleil A."/>
            <person name="Alvarado L."/>
            <person name="Arachchi H.M."/>
            <person name="Berlin A.M."/>
            <person name="Chapman S.B."/>
            <person name="Dewar J."/>
            <person name="Goldberg J."/>
            <person name="Griggs A."/>
            <person name="Gujja S."/>
            <person name="Hansen M."/>
            <person name="Howarth C."/>
            <person name="Imamovic A."/>
            <person name="Larimer J."/>
            <person name="McCowan C."/>
            <person name="Murphy C."/>
            <person name="Neiman D."/>
            <person name="Pearson M."/>
            <person name="Priest M."/>
            <person name="Roberts A."/>
            <person name="Saif S."/>
            <person name="Shea T."/>
            <person name="Sisk P."/>
            <person name="Sykes S."/>
            <person name="Wortman J."/>
            <person name="Nusbaum C."/>
            <person name="Birren B."/>
        </authorList>
    </citation>
    <scope>NUCLEOTIDE SEQUENCE [LARGE SCALE GENOMIC DNA]</scope>
    <source>
        <strain evidence="1 2">PRA339</strain>
    </source>
</reference>
<dbReference type="VEuPathDB" id="MicrosporidiaDB:H312_00474"/>
<keyword evidence="2" id="KW-1185">Reference proteome</keyword>
<dbReference type="OrthoDB" id="2188332at2759"/>
<dbReference type="EMBL" id="KK365133">
    <property type="protein sequence ID" value="KCZ81992.1"/>
    <property type="molecule type" value="Genomic_DNA"/>
</dbReference>
<gene>
    <name evidence="1" type="ORF">H312_00474</name>
</gene>
<name>A0A059F4G8_9MICR</name>
<organism evidence="1 2">
    <name type="scientific">Anncaliia algerae PRA339</name>
    <dbReference type="NCBI Taxonomy" id="1288291"/>
    <lineage>
        <taxon>Eukaryota</taxon>
        <taxon>Fungi</taxon>
        <taxon>Fungi incertae sedis</taxon>
        <taxon>Microsporidia</taxon>
        <taxon>Tubulinosematoidea</taxon>
        <taxon>Tubulinosematidae</taxon>
        <taxon>Anncaliia</taxon>
    </lineage>
</organism>
<proteinExistence type="predicted"/>
<evidence type="ECO:0000313" key="1">
    <source>
        <dbReference type="EMBL" id="KCZ81992.1"/>
    </source>
</evidence>
<protein>
    <submittedName>
        <fullName evidence="1">Uncharacterized protein</fullName>
    </submittedName>
</protein>
<dbReference type="Proteomes" id="UP000030655">
    <property type="component" value="Unassembled WGS sequence"/>
</dbReference>
<reference evidence="2" key="1">
    <citation type="submission" date="2013-02" db="EMBL/GenBank/DDBJ databases">
        <authorList>
            <consortium name="The Broad Institute Genome Sequencing Platform"/>
            <person name="Cuomo C."/>
            <person name="Becnel J."/>
            <person name="Sanscrainte N."/>
            <person name="Walker B."/>
            <person name="Young S.K."/>
            <person name="Zeng Q."/>
            <person name="Gargeya S."/>
            <person name="Fitzgerald M."/>
            <person name="Haas B."/>
            <person name="Abouelleil A."/>
            <person name="Alvarado L."/>
            <person name="Arachchi H.M."/>
            <person name="Berlin A.M."/>
            <person name="Chapman S.B."/>
            <person name="Dewar J."/>
            <person name="Goldberg J."/>
            <person name="Griggs A."/>
            <person name="Gujja S."/>
            <person name="Hansen M."/>
            <person name="Howarth C."/>
            <person name="Imamovic A."/>
            <person name="Larimer J."/>
            <person name="McCowan C."/>
            <person name="Murphy C."/>
            <person name="Neiman D."/>
            <person name="Pearson M."/>
            <person name="Priest M."/>
            <person name="Roberts A."/>
            <person name="Saif S."/>
            <person name="Shea T."/>
            <person name="Sisk P."/>
            <person name="Sykes S."/>
            <person name="Wortman J."/>
            <person name="Nusbaum C."/>
            <person name="Birren B."/>
        </authorList>
    </citation>
    <scope>NUCLEOTIDE SEQUENCE [LARGE SCALE GENOMIC DNA]</scope>
    <source>
        <strain evidence="2">PRA339</strain>
    </source>
</reference>
<dbReference type="HOGENOM" id="CLU_022546_0_0_1"/>
<evidence type="ECO:0000313" key="2">
    <source>
        <dbReference type="Proteomes" id="UP000030655"/>
    </source>
</evidence>